<comment type="caution">
    <text evidence="3">The sequence shown here is derived from an EMBL/GenBank/DDBJ whole genome shotgun (WGS) entry which is preliminary data.</text>
</comment>
<organism evidence="3 4">
    <name type="scientific">Taxus chinensis</name>
    <name type="common">Chinese yew</name>
    <name type="synonym">Taxus wallichiana var. chinensis</name>
    <dbReference type="NCBI Taxonomy" id="29808"/>
    <lineage>
        <taxon>Eukaryota</taxon>
        <taxon>Viridiplantae</taxon>
        <taxon>Streptophyta</taxon>
        <taxon>Embryophyta</taxon>
        <taxon>Tracheophyta</taxon>
        <taxon>Spermatophyta</taxon>
        <taxon>Pinopsida</taxon>
        <taxon>Pinidae</taxon>
        <taxon>Conifers II</taxon>
        <taxon>Cupressales</taxon>
        <taxon>Taxaceae</taxon>
        <taxon>Taxus</taxon>
    </lineage>
</organism>
<feature type="non-terminal residue" evidence="3">
    <location>
        <position position="168"/>
    </location>
</feature>
<reference evidence="3 4" key="1">
    <citation type="journal article" date="2021" name="Nat. Plants">
        <title>The Taxus genome provides insights into paclitaxel biosynthesis.</title>
        <authorList>
            <person name="Xiong X."/>
            <person name="Gou J."/>
            <person name="Liao Q."/>
            <person name="Li Y."/>
            <person name="Zhou Q."/>
            <person name="Bi G."/>
            <person name="Li C."/>
            <person name="Du R."/>
            <person name="Wang X."/>
            <person name="Sun T."/>
            <person name="Guo L."/>
            <person name="Liang H."/>
            <person name="Lu P."/>
            <person name="Wu Y."/>
            <person name="Zhang Z."/>
            <person name="Ro D.K."/>
            <person name="Shang Y."/>
            <person name="Huang S."/>
            <person name="Yan J."/>
        </authorList>
    </citation>
    <scope>NUCLEOTIDE SEQUENCE [LARGE SCALE GENOMIC DNA]</scope>
    <source>
        <strain evidence="3">Ta-2019</strain>
    </source>
</reference>
<dbReference type="PANTHER" id="PTHR37384:SF1">
    <property type="entry name" value="OS01G0835600 PROTEIN"/>
    <property type="match status" value="1"/>
</dbReference>
<gene>
    <name evidence="3" type="ORF">KI387_002798</name>
</gene>
<accession>A0AA38H194</accession>
<dbReference type="InterPro" id="IPR047365">
    <property type="entry name" value="Tudor_AtPTM-like"/>
</dbReference>
<protein>
    <recommendedName>
        <fullName evidence="2">PTM/DIR17-like Tudor domain-containing protein</fullName>
    </recommendedName>
</protein>
<dbReference type="EMBL" id="JAHRHJ020000001">
    <property type="protein sequence ID" value="KAH9330690.1"/>
    <property type="molecule type" value="Genomic_DNA"/>
</dbReference>
<proteinExistence type="predicted"/>
<dbReference type="Pfam" id="PF21743">
    <property type="entry name" value="PTM_DIR17_Tudor"/>
    <property type="match status" value="1"/>
</dbReference>
<sequence length="168" mass="18688">MQKSQIKGKSSKNHVKQDSTNQNVDDVTRKLKYGSATKKTPTSSKQKAKEIPKKRKEVETAEASLTTKSESQAKVNAESSVPSSSEKRGGNINKGTILVGRKVEKDFGGKLYRGEVIGYKMFYKVKYEDGDSEDLTWKELESILLSEEDGIVQSKNDEKQHGTKRGSV</sequence>
<evidence type="ECO:0000313" key="4">
    <source>
        <dbReference type="Proteomes" id="UP000824469"/>
    </source>
</evidence>
<name>A0AA38H194_TAXCH</name>
<dbReference type="CDD" id="cd20401">
    <property type="entry name" value="Tudor_AtPTM-like"/>
    <property type="match status" value="1"/>
</dbReference>
<dbReference type="Proteomes" id="UP000824469">
    <property type="component" value="Unassembled WGS sequence"/>
</dbReference>
<feature type="domain" description="PTM/DIR17-like Tudor" evidence="2">
    <location>
        <begin position="100"/>
        <end position="144"/>
    </location>
</feature>
<feature type="region of interest" description="Disordered" evidence="1">
    <location>
        <begin position="148"/>
        <end position="168"/>
    </location>
</feature>
<dbReference type="AlphaFoldDB" id="A0AA38H194"/>
<feature type="compositionally biased region" description="Basic and acidic residues" evidence="1">
    <location>
        <begin position="47"/>
        <end position="59"/>
    </location>
</feature>
<feature type="region of interest" description="Disordered" evidence="1">
    <location>
        <begin position="1"/>
        <end position="93"/>
    </location>
</feature>
<feature type="compositionally biased region" description="Polar residues" evidence="1">
    <location>
        <begin position="63"/>
        <end position="84"/>
    </location>
</feature>
<evidence type="ECO:0000259" key="2">
    <source>
        <dbReference type="Pfam" id="PF21743"/>
    </source>
</evidence>
<evidence type="ECO:0000256" key="1">
    <source>
        <dbReference type="SAM" id="MobiDB-lite"/>
    </source>
</evidence>
<evidence type="ECO:0000313" key="3">
    <source>
        <dbReference type="EMBL" id="KAH9330690.1"/>
    </source>
</evidence>
<keyword evidence="4" id="KW-1185">Reference proteome</keyword>
<dbReference type="PANTHER" id="PTHR37384">
    <property type="entry name" value="OS01G0835600 PROTEIN"/>
    <property type="match status" value="1"/>
</dbReference>